<name>A0AAV6WPZ7_9LAMI</name>
<reference evidence="4" key="1">
    <citation type="submission" date="2019-10" db="EMBL/GenBank/DDBJ databases">
        <authorList>
            <person name="Zhang R."/>
            <person name="Pan Y."/>
            <person name="Wang J."/>
            <person name="Ma R."/>
            <person name="Yu S."/>
        </authorList>
    </citation>
    <scope>NUCLEOTIDE SEQUENCE</scope>
    <source>
        <strain evidence="4">LA-IB0</strain>
        <tissue evidence="4">Leaf</tissue>
    </source>
</reference>
<evidence type="ECO:0000313" key="5">
    <source>
        <dbReference type="Proteomes" id="UP000826271"/>
    </source>
</evidence>
<dbReference type="EMBL" id="WHWC01000014">
    <property type="protein sequence ID" value="KAG8370512.1"/>
    <property type="molecule type" value="Genomic_DNA"/>
</dbReference>
<proteinExistence type="inferred from homology"/>
<gene>
    <name evidence="4" type="ORF">BUALT_Bualt14G0124600</name>
</gene>
<dbReference type="PANTHER" id="PTHR31636">
    <property type="entry name" value="OSJNBA0084A10.13 PROTEIN-RELATED"/>
    <property type="match status" value="1"/>
</dbReference>
<comment type="caution">
    <text evidence="3">Lacks conserved residue(s) required for the propagation of feature annotation.</text>
</comment>
<keyword evidence="2" id="KW-0804">Transcription</keyword>
<evidence type="ECO:0008006" key="6">
    <source>
        <dbReference type="Google" id="ProtNLM"/>
    </source>
</evidence>
<dbReference type="InterPro" id="IPR005202">
    <property type="entry name" value="TF_GRAS"/>
</dbReference>
<organism evidence="4 5">
    <name type="scientific">Buddleja alternifolia</name>
    <dbReference type="NCBI Taxonomy" id="168488"/>
    <lineage>
        <taxon>Eukaryota</taxon>
        <taxon>Viridiplantae</taxon>
        <taxon>Streptophyta</taxon>
        <taxon>Embryophyta</taxon>
        <taxon>Tracheophyta</taxon>
        <taxon>Spermatophyta</taxon>
        <taxon>Magnoliopsida</taxon>
        <taxon>eudicotyledons</taxon>
        <taxon>Gunneridae</taxon>
        <taxon>Pentapetalae</taxon>
        <taxon>asterids</taxon>
        <taxon>lamiids</taxon>
        <taxon>Lamiales</taxon>
        <taxon>Scrophulariaceae</taxon>
        <taxon>Buddlejeae</taxon>
        <taxon>Buddleja</taxon>
    </lineage>
</organism>
<comment type="caution">
    <text evidence="4">The sequence shown here is derived from an EMBL/GenBank/DDBJ whole genome shotgun (WGS) entry which is preliminary data.</text>
</comment>
<dbReference type="PROSITE" id="PS50985">
    <property type="entry name" value="GRAS"/>
    <property type="match status" value="1"/>
</dbReference>
<dbReference type="Pfam" id="PF03514">
    <property type="entry name" value="GRAS"/>
    <property type="match status" value="1"/>
</dbReference>
<evidence type="ECO:0000256" key="2">
    <source>
        <dbReference type="ARBA" id="ARBA00023163"/>
    </source>
</evidence>
<sequence length="485" mass="55536">MEMAPHAAECDQNDELRLTISCKAKKAVACSLNLPFEILNKYGSQKRLRSGKRIEMKHFQMKRSNGPRSEIKGDNTSSSQVLSASCIVRMAKTELIQFKNRKTDDFSNLSNNLKLSLSLLDAAEKFSRQEYDEAEKLLNFVLLDSHADDHPITRVVAFFARDLRERIDSETGKLDLEREVAHVDMDKALIDLKDAIHTCEQKLPFNQIALFTGIQTILDSVGSAKRIHFIDIGQKLGSHWIVMMHALANRKDCPIEQLKITAVCTPKDDIEECGKLLSSFAESMNLPFIFKILHSEMYELEKDMFELEKDEALAVYLVFSLITLSASPKNVDSLIKGIKNLNPHIMVVNEIEVNINGSDFIDRFHESLFLCSAMFDHLEDYLERDNQCRKIMEKIYFQAIIKNSVMTDDEESFKQCCKIDFWREYFARFGIVETELSQSSMYQASMLIRESGCSSRFTLSMNEKCMLLGWNGTPLRSLSAWKFTA</sequence>
<evidence type="ECO:0000256" key="3">
    <source>
        <dbReference type="PROSITE-ProRule" id="PRU01191"/>
    </source>
</evidence>
<comment type="similarity">
    <text evidence="3">Belongs to the GRAS family.</text>
</comment>
<evidence type="ECO:0000256" key="1">
    <source>
        <dbReference type="ARBA" id="ARBA00023015"/>
    </source>
</evidence>
<keyword evidence="1" id="KW-0805">Transcription regulation</keyword>
<keyword evidence="5" id="KW-1185">Reference proteome</keyword>
<evidence type="ECO:0000313" key="4">
    <source>
        <dbReference type="EMBL" id="KAG8370512.1"/>
    </source>
</evidence>
<dbReference type="Proteomes" id="UP000826271">
    <property type="component" value="Unassembled WGS sequence"/>
</dbReference>
<protein>
    <recommendedName>
        <fullName evidence="6">DELLA protein RGL1</fullName>
    </recommendedName>
</protein>
<dbReference type="AlphaFoldDB" id="A0AAV6WPZ7"/>
<feature type="region of interest" description="SAW" evidence="3">
    <location>
        <begin position="406"/>
        <end position="482"/>
    </location>
</feature>
<accession>A0AAV6WPZ7</accession>